<feature type="region of interest" description="Disordered" evidence="1">
    <location>
        <begin position="36"/>
        <end position="70"/>
    </location>
</feature>
<gene>
    <name evidence="2" type="ORF">PEVE_00005135</name>
</gene>
<evidence type="ECO:0000256" key="1">
    <source>
        <dbReference type="SAM" id="MobiDB-lite"/>
    </source>
</evidence>
<evidence type="ECO:0000313" key="3">
    <source>
        <dbReference type="Proteomes" id="UP001159427"/>
    </source>
</evidence>
<name>A0ABN8QMK3_9CNID</name>
<feature type="compositionally biased region" description="Polar residues" evidence="1">
    <location>
        <begin position="303"/>
        <end position="316"/>
    </location>
</feature>
<organism evidence="2 3">
    <name type="scientific">Porites evermanni</name>
    <dbReference type="NCBI Taxonomy" id="104178"/>
    <lineage>
        <taxon>Eukaryota</taxon>
        <taxon>Metazoa</taxon>
        <taxon>Cnidaria</taxon>
        <taxon>Anthozoa</taxon>
        <taxon>Hexacorallia</taxon>
        <taxon>Scleractinia</taxon>
        <taxon>Fungiina</taxon>
        <taxon>Poritidae</taxon>
        <taxon>Porites</taxon>
    </lineage>
</organism>
<reference evidence="2 3" key="1">
    <citation type="submission" date="2022-05" db="EMBL/GenBank/DDBJ databases">
        <authorList>
            <consortium name="Genoscope - CEA"/>
            <person name="William W."/>
        </authorList>
    </citation>
    <scope>NUCLEOTIDE SEQUENCE [LARGE SCALE GENOMIC DNA]</scope>
</reference>
<feature type="region of interest" description="Disordered" evidence="1">
    <location>
        <begin position="290"/>
        <end position="316"/>
    </location>
</feature>
<proteinExistence type="predicted"/>
<dbReference type="EMBL" id="CALNXI010001323">
    <property type="protein sequence ID" value="CAH3164870.1"/>
    <property type="molecule type" value="Genomic_DNA"/>
</dbReference>
<evidence type="ECO:0000313" key="2">
    <source>
        <dbReference type="EMBL" id="CAH3164870.1"/>
    </source>
</evidence>
<accession>A0ABN8QMK3</accession>
<dbReference type="Proteomes" id="UP001159427">
    <property type="component" value="Unassembled WGS sequence"/>
</dbReference>
<keyword evidence="3" id="KW-1185">Reference proteome</keyword>
<protein>
    <submittedName>
        <fullName evidence="2">Uncharacterized protein</fullName>
    </submittedName>
</protein>
<comment type="caution">
    <text evidence="2">The sequence shown here is derived from an EMBL/GenBank/DDBJ whole genome shotgun (WGS) entry which is preliminary data.</text>
</comment>
<sequence>MVYGLNSAAGKYFCIWCSCTKAKICHFSGKLVPREQYHNDRKRKRDQSNDQTHNGKTPRRAAEAASLETKIEKSETAITKLRKHMKDRTCPKTLRYNVRANITPDEEFKREIGSIRKTAEQEFIHSLAKFHQRRIDRLQNKRKKVEKDKPHFRKATNVVQTREHKTPSATRENNVMKSTDVIKLASDLQAKFDKFSQMIGHLKMIQLLMPWWTFYFTALVYHVPQLLEKSGSISLFNCQPVEKKNHEQLRMFHRATQNRGRNSSYTTQVMEKENCKIYARVNRLCRTKRSYQKKEPDLDHSPGSLNMYSHQNQEEG</sequence>